<sequence>MKRFYLSLLFCALGSLAIAQELQLENTVSRRTLTLQPGSTVDLHLDLPAAQMVRSNNRVLTGALQTPERGLLQILPTEETKRYLFENGLKREDKTYYEELLGRQPYRLPLEEVNSIHYRTPAIEGLNKAGKILMVAGGAGALLVAPLASIDYGEGSFNGDRYFRIAGYSLITAGVGVGLNLSTRKRDFAILQPGESPQKNRWTLKILN</sequence>
<feature type="signal peptide" evidence="1">
    <location>
        <begin position="1"/>
        <end position="19"/>
    </location>
</feature>
<proteinExistence type="predicted"/>
<dbReference type="EMBL" id="JPOS01000020">
    <property type="protein sequence ID" value="KGE88180.1"/>
    <property type="molecule type" value="Genomic_DNA"/>
</dbReference>
<dbReference type="AlphaFoldDB" id="A0A098S7V2"/>
<comment type="caution">
    <text evidence="2">The sequence shown here is derived from an EMBL/GenBank/DDBJ whole genome shotgun (WGS) entry which is preliminary data.</text>
</comment>
<protein>
    <submittedName>
        <fullName evidence="2">Uncharacterized protein</fullName>
    </submittedName>
</protein>
<name>A0A098S7V2_9BACT</name>
<evidence type="ECO:0000256" key="1">
    <source>
        <dbReference type="SAM" id="SignalP"/>
    </source>
</evidence>
<dbReference type="OrthoDB" id="9846262at2"/>
<gene>
    <name evidence="2" type="ORF">IX84_10165</name>
</gene>
<reference evidence="2 3" key="1">
    <citation type="journal article" date="2014" name="Int. J. Syst. Evol. Microbiol.">
        <title>Phaeodactylibacter xiamenensis gen. nov., sp. nov., a member of the family Saprospiraceae isolated from the marine alga Phaeodactylum tricornutum.</title>
        <authorList>
            <person name="Chen Z.Jr."/>
            <person name="Lei X."/>
            <person name="Lai Q."/>
            <person name="Li Y."/>
            <person name="Zhang B."/>
            <person name="Zhang J."/>
            <person name="Zhang H."/>
            <person name="Yang L."/>
            <person name="Zheng W."/>
            <person name="Tian Y."/>
            <person name="Yu Z."/>
            <person name="Xu H.Jr."/>
            <person name="Zheng T."/>
        </authorList>
    </citation>
    <scope>NUCLEOTIDE SEQUENCE [LARGE SCALE GENOMIC DNA]</scope>
    <source>
        <strain evidence="2 3">KD52</strain>
    </source>
</reference>
<dbReference type="STRING" id="1524460.IX84_10165"/>
<dbReference type="RefSeq" id="WP_044219453.1">
    <property type="nucleotide sequence ID" value="NZ_JBKAGJ010000007.1"/>
</dbReference>
<dbReference type="Proteomes" id="UP000029736">
    <property type="component" value="Unassembled WGS sequence"/>
</dbReference>
<accession>A0A098S7V2</accession>
<keyword evidence="3" id="KW-1185">Reference proteome</keyword>
<evidence type="ECO:0000313" key="3">
    <source>
        <dbReference type="Proteomes" id="UP000029736"/>
    </source>
</evidence>
<keyword evidence="1" id="KW-0732">Signal</keyword>
<organism evidence="2 3">
    <name type="scientific">Phaeodactylibacter xiamenensis</name>
    <dbReference type="NCBI Taxonomy" id="1524460"/>
    <lineage>
        <taxon>Bacteria</taxon>
        <taxon>Pseudomonadati</taxon>
        <taxon>Bacteroidota</taxon>
        <taxon>Saprospiria</taxon>
        <taxon>Saprospirales</taxon>
        <taxon>Haliscomenobacteraceae</taxon>
        <taxon>Phaeodactylibacter</taxon>
    </lineage>
</organism>
<evidence type="ECO:0000313" key="2">
    <source>
        <dbReference type="EMBL" id="KGE88180.1"/>
    </source>
</evidence>
<feature type="chain" id="PRO_5001939974" evidence="1">
    <location>
        <begin position="20"/>
        <end position="208"/>
    </location>
</feature>